<organism evidence="2 3">
    <name type="scientific">candidate division GN15 bacterium</name>
    <dbReference type="NCBI Taxonomy" id="2072418"/>
    <lineage>
        <taxon>Bacteria</taxon>
        <taxon>candidate division GN15</taxon>
    </lineage>
</organism>
<sequence length="578" mass="63150">MACVHPPLPMRLAAVLLVVLSLCSCSKDKATGPSNQNDNVSDEYTIERTLADECQRKTIAFDGLAFLTGNLGGQSFLPPGKVADYSGFQYLRDNDPTQMGHNTDFVTIVAFNVLHILTVDQRNQLVTRAQSQTTLINQYAYDRFPLIKAFRRQFEGDMPTGTTGLDKNAVMTYSGSLYVIDGLISYDRARLMGSIIRSLTSTQKSALSALKALGGVGNWDRTLTDPLQDLHLDRDVSVAVMTYASEMYSWYAGSVEADTYFCPERQGTYFGSFYLKDWPAMGNPNYTIDEQLTARAGEDFLKILTPAQAAMVTSLVDSQRTALNALVDKRRAISTHLRHFMTVESIDSAAVMSLSEEYGHLDGDICYWYATAFAKVYSLLTTDQKTRLSALADSLGYVPATGAFLYSQPIAMPTISNTDFLFGGQSSADFILSSPEVAQGGVLPTEYTCDGTASTLPLYWNGAPDSTQSLSLIMHHEASPTDIHWYWVVYDIPPETDSIPKNGTGPWTLGNNSVNGLTEYAPPCSQGPGPKTYVYTLYALSASPQISVEPAQVSRATLLAAMSGIILDSAVLTVTYSR</sequence>
<dbReference type="Proteomes" id="UP000250918">
    <property type="component" value="Unassembled WGS sequence"/>
</dbReference>
<dbReference type="InterPro" id="IPR005247">
    <property type="entry name" value="YbhB_YbcL/LppC-like"/>
</dbReference>
<dbReference type="Gene3D" id="3.90.280.10">
    <property type="entry name" value="PEBP-like"/>
    <property type="match status" value="1"/>
</dbReference>
<reference evidence="2 3" key="1">
    <citation type="journal article" date="2018" name="ISME J.">
        <title>A methanotrophic archaeon couples anaerobic oxidation of methane to Fe(III) reduction.</title>
        <authorList>
            <person name="Cai C."/>
            <person name="Leu A.O."/>
            <person name="Xie G.J."/>
            <person name="Guo J."/>
            <person name="Feng Y."/>
            <person name="Zhao J.X."/>
            <person name="Tyson G.W."/>
            <person name="Yuan Z."/>
            <person name="Hu S."/>
        </authorList>
    </citation>
    <scope>NUCLEOTIDE SEQUENCE [LARGE SCALE GENOMIC DNA]</scope>
    <source>
        <strain evidence="2">FeB_12</strain>
    </source>
</reference>
<keyword evidence="1" id="KW-0732">Signal</keyword>
<accession>A0A855X9S1</accession>
<dbReference type="CDD" id="cd00865">
    <property type="entry name" value="PEBP_bact_arch"/>
    <property type="match status" value="1"/>
</dbReference>
<dbReference type="EMBL" id="PQAP01000042">
    <property type="protein sequence ID" value="PWB74035.1"/>
    <property type="molecule type" value="Genomic_DNA"/>
</dbReference>
<evidence type="ECO:0008006" key="4">
    <source>
        <dbReference type="Google" id="ProtNLM"/>
    </source>
</evidence>
<dbReference type="Pfam" id="PF01161">
    <property type="entry name" value="PBP"/>
    <property type="match status" value="1"/>
</dbReference>
<feature type="signal peptide" evidence="1">
    <location>
        <begin position="1"/>
        <end position="30"/>
    </location>
</feature>
<evidence type="ECO:0000256" key="1">
    <source>
        <dbReference type="SAM" id="SignalP"/>
    </source>
</evidence>
<dbReference type="SUPFAM" id="SSF49777">
    <property type="entry name" value="PEBP-like"/>
    <property type="match status" value="1"/>
</dbReference>
<dbReference type="InterPro" id="IPR036610">
    <property type="entry name" value="PEBP-like_sf"/>
</dbReference>
<evidence type="ECO:0000313" key="3">
    <source>
        <dbReference type="Proteomes" id="UP000250918"/>
    </source>
</evidence>
<dbReference type="AlphaFoldDB" id="A0A855X9S1"/>
<gene>
    <name evidence="2" type="ORF">C3F09_04505</name>
</gene>
<name>A0A855X9S1_9BACT</name>
<feature type="chain" id="PRO_5032447563" description="YbhB/YbcL family Raf kinase inhibitor-like protein" evidence="1">
    <location>
        <begin position="31"/>
        <end position="578"/>
    </location>
</feature>
<dbReference type="PANTHER" id="PTHR30289">
    <property type="entry name" value="UNCHARACTERIZED PROTEIN YBCL-RELATED"/>
    <property type="match status" value="1"/>
</dbReference>
<dbReference type="PANTHER" id="PTHR30289:SF1">
    <property type="entry name" value="PEBP (PHOSPHATIDYLETHANOLAMINE-BINDING PROTEIN) FAMILY PROTEIN"/>
    <property type="match status" value="1"/>
</dbReference>
<comment type="caution">
    <text evidence="2">The sequence shown here is derived from an EMBL/GenBank/DDBJ whole genome shotgun (WGS) entry which is preliminary data.</text>
</comment>
<evidence type="ECO:0000313" key="2">
    <source>
        <dbReference type="EMBL" id="PWB74035.1"/>
    </source>
</evidence>
<proteinExistence type="predicted"/>
<dbReference type="Gene3D" id="1.20.120.1490">
    <property type="match status" value="1"/>
</dbReference>
<dbReference type="InterPro" id="IPR008914">
    <property type="entry name" value="PEBP"/>
</dbReference>
<protein>
    <recommendedName>
        <fullName evidence="4">YbhB/YbcL family Raf kinase inhibitor-like protein</fullName>
    </recommendedName>
</protein>